<feature type="domain" description="Peptidase C-terminal archaeal/bacterial" evidence="2">
    <location>
        <begin position="177"/>
        <end position="244"/>
    </location>
</feature>
<feature type="domain" description="Peptidase C-terminal archaeal/bacterial" evidence="2">
    <location>
        <begin position="280"/>
        <end position="349"/>
    </location>
</feature>
<sequence>MHRRHLFSLLAGALLLLGACAPESVDAPTADIPSSTEREAQALVNGTLVNGQPVTGLSAATGAELLYTLDVPANQNVVTFTMSGASGNADMYVYFGGTPTPANAQCSSTTSGSTGSCTVASRLSSGTWYVLIKATSAFSGLSLTGTYSPLGTGTGVAKALADNQVVKVAGAVGDWLLYTMEVPAQQSSLEVTTSGGTGDVDLYLRHGSAPTLATYDCRSRVVGTTEGCSVSYPKVGTWYLLVRGAATFSNVSLLGAAVAVPTLISVGQPQANITGAKGGSLYFTVKIPTGQSLLKVGLAGGTGDADLYLKRASAPTTATYACVSRGGTNTESCSVTNPQAGTYHILIYGYSAFSGATLLVTTTGGGPIGLPLTNAVPVELNSRDGGPFVYRLDVPPDTGSLTIEVSYIFSGRYWMYVRHGSEPAGGVYDCSEFGTGPEQCQFDKPQAGPWYVHIIPDSSFTGLDLVGTYGGRIETTALQNGQPTGPVTAGARDYVYYSLEVPPGQKRLAFWGTGGTGFPHAYARLGGIPTTTTAECASLFNWPCIIENPQPGTWFFWPESGSYYQGVSFTAEYTAAEPPPPEELRKGEPRTGIAGRPTEDRMFVFQVPPNQTRLRVSTTVGTGKTWLHAKRGSAPTSTSYDCSGYCDIERPEGGTWYIRLEGSSTYSDATLTADYTAPETTQDLGYGATVNNWPPRRYFKLEVPVGSTGLNAYTGGNSEAKLYVRQGRLPTSSDYDCASVKPGHVRQECSIPSPQPGDWFALLEFPSDYPQTTESFYWQHLERGPTSDLVDGVPVPVAGASRSFQTFRIQVPEGQAYLLTELLNARRTPKAAYAYQWLRHEASPASVFFDCGPASVCDIPNPAPGTWYLTVQGGIYGSTGPTTEGFEGAVRFTTTGRDVRPLANDIQEWPFNGAKGATRHWRLEVPVGATDLLFQLSGAPYSGTGNADLYVKHGSLADPSAYDCASMNSPGNEETCAITNPQPGTWYVAVRDQVGASVPVLRASYAMTPGEHLPALTSHVSLSGQKGPKYSQKQWKLEVPPGQGTLWFATENGTGSVNLKVKRGGRAVDGATLDCATTGPGNLKQCTFANPQPGTWFVTLTGTEAYEFVTLTGGYFQADTVTTLANGIPATNLQFDAGKTQYFHLDVPANAAMYSFELRYDTTSTYEHFDVRVERGTLPTAASPRCAYLAKGSVRCTLENPAEGPWYARVLSATTSFSHVRVGAFHGPRLDQAPLLLNQDYFYGVSGSEGVVRTYKIVVPDGVDYFTVTTGYRTTGESGSYYGNLSLAVRKDAPPTATERDCAYPFPSPNSTCTIFDPEPGTYFVSLTLTANSYNLWVLPNFR</sequence>
<evidence type="ECO:0000259" key="2">
    <source>
        <dbReference type="Pfam" id="PF04151"/>
    </source>
</evidence>
<reference evidence="3 4" key="1">
    <citation type="submission" date="2019-06" db="EMBL/GenBank/DDBJ databases">
        <authorList>
            <person name="Livingstone P."/>
            <person name="Whitworth D."/>
        </authorList>
    </citation>
    <scope>NUCLEOTIDE SEQUENCE [LARGE SCALE GENOMIC DNA]</scope>
    <source>
        <strain evidence="3 4">AM401</strain>
    </source>
</reference>
<gene>
    <name evidence="3" type="ORF">FJV41_09470</name>
</gene>
<protein>
    <recommendedName>
        <fullName evidence="2">Peptidase C-terminal archaeal/bacterial domain-containing protein</fullName>
    </recommendedName>
</protein>
<name>A0A540X4R0_9BACT</name>
<dbReference type="InterPro" id="IPR007280">
    <property type="entry name" value="Peptidase_C_arc/bac"/>
</dbReference>
<dbReference type="RefSeq" id="WP_141642108.1">
    <property type="nucleotide sequence ID" value="NZ_VIFM01000027.1"/>
</dbReference>
<feature type="domain" description="Peptidase C-terminal archaeal/bacterial" evidence="2">
    <location>
        <begin position="921"/>
        <end position="991"/>
    </location>
</feature>
<feature type="domain" description="Peptidase C-terminal archaeal/bacterial" evidence="2">
    <location>
        <begin position="1035"/>
        <end position="1101"/>
    </location>
</feature>
<keyword evidence="1" id="KW-0732">Signal</keyword>
<proteinExistence type="predicted"/>
<feature type="domain" description="Peptidase C-terminal archaeal/bacterial" evidence="2">
    <location>
        <begin position="66"/>
        <end position="132"/>
    </location>
</feature>
<evidence type="ECO:0000313" key="3">
    <source>
        <dbReference type="EMBL" id="TQF16233.1"/>
    </source>
</evidence>
<dbReference type="PROSITE" id="PS51257">
    <property type="entry name" value="PROKAR_LIPOPROTEIN"/>
    <property type="match status" value="1"/>
</dbReference>
<feature type="domain" description="Peptidase C-terminal archaeal/bacterial" evidence="2">
    <location>
        <begin position="697"/>
        <end position="761"/>
    </location>
</feature>
<keyword evidence="4" id="KW-1185">Reference proteome</keyword>
<organism evidence="3 4">
    <name type="scientific">Myxococcus llanfairpwllgwyngyllgogerychwyrndrobwllllantysiliogogogochensis</name>
    <dbReference type="NCBI Taxonomy" id="2590453"/>
    <lineage>
        <taxon>Bacteria</taxon>
        <taxon>Pseudomonadati</taxon>
        <taxon>Myxococcota</taxon>
        <taxon>Myxococcia</taxon>
        <taxon>Myxococcales</taxon>
        <taxon>Cystobacterineae</taxon>
        <taxon>Myxococcaceae</taxon>
        <taxon>Myxococcus</taxon>
    </lineage>
</organism>
<dbReference type="Pfam" id="PF04151">
    <property type="entry name" value="PPC"/>
    <property type="match status" value="6"/>
</dbReference>
<evidence type="ECO:0000313" key="4">
    <source>
        <dbReference type="Proteomes" id="UP000315369"/>
    </source>
</evidence>
<dbReference type="EMBL" id="VIFM01000027">
    <property type="protein sequence ID" value="TQF16233.1"/>
    <property type="molecule type" value="Genomic_DNA"/>
</dbReference>
<evidence type="ECO:0000256" key="1">
    <source>
        <dbReference type="SAM" id="SignalP"/>
    </source>
</evidence>
<feature type="chain" id="PRO_5021718926" description="Peptidase C-terminal archaeal/bacterial domain-containing protein" evidence="1">
    <location>
        <begin position="22"/>
        <end position="1343"/>
    </location>
</feature>
<dbReference type="Gene3D" id="2.60.120.380">
    <property type="match status" value="11"/>
</dbReference>
<dbReference type="OrthoDB" id="5381232at2"/>
<comment type="caution">
    <text evidence="3">The sequence shown here is derived from an EMBL/GenBank/DDBJ whole genome shotgun (WGS) entry which is preliminary data.</text>
</comment>
<dbReference type="Proteomes" id="UP000315369">
    <property type="component" value="Unassembled WGS sequence"/>
</dbReference>
<accession>A0A540X4R0</accession>
<feature type="signal peptide" evidence="1">
    <location>
        <begin position="1"/>
        <end position="21"/>
    </location>
</feature>